<evidence type="ECO:0000259" key="1">
    <source>
        <dbReference type="Pfam" id="PF13966"/>
    </source>
</evidence>
<name>A0AAE0AV26_9ROSI</name>
<dbReference type="InterPro" id="IPR026960">
    <property type="entry name" value="RVT-Znf"/>
</dbReference>
<sequence length="318" mass="36072">MNNSARTYSVTDAACGSSSSYLWRSFIWGRDIITAGYRWCIGDGSSVRVYDDQWIPWPSTFKVISPTSLGTMTTVADLKLFSGAWNEELIRNSFLPDDASLILSIPCSSGNLSDKMIWHYDKLGSYSVKSGYYIGLSLGTNPSPLGLNQAESWWKFLWRLKVPAKVKLLLWRACHNWVPSNDNLARRGVRVENACPICKRWHETTLHAMWCCPSLKSIRSMCPFMRSIKLADGMSFLDFMVACKKQIIVADMELLAMTIWRIWYRRNYMLHNVPTIIDDEMALWVTSFLTDFRQAKAAIATGIGISSTDVAAWCPPES</sequence>
<dbReference type="EMBL" id="JANJYJ010000002">
    <property type="protein sequence ID" value="KAK3224846.1"/>
    <property type="molecule type" value="Genomic_DNA"/>
</dbReference>
<gene>
    <name evidence="2" type="ORF">Dsin_004708</name>
</gene>
<comment type="caution">
    <text evidence="2">The sequence shown here is derived from an EMBL/GenBank/DDBJ whole genome shotgun (WGS) entry which is preliminary data.</text>
</comment>
<protein>
    <recommendedName>
        <fullName evidence="1">Reverse transcriptase zinc-binding domain-containing protein</fullName>
    </recommendedName>
</protein>
<reference evidence="2" key="1">
    <citation type="journal article" date="2023" name="Plant J.">
        <title>Genome sequences and population genomics provide insights into the demographic history, inbreeding, and mutation load of two 'living fossil' tree species of Dipteronia.</title>
        <authorList>
            <person name="Feng Y."/>
            <person name="Comes H.P."/>
            <person name="Chen J."/>
            <person name="Zhu S."/>
            <person name="Lu R."/>
            <person name="Zhang X."/>
            <person name="Li P."/>
            <person name="Qiu J."/>
            <person name="Olsen K.M."/>
            <person name="Qiu Y."/>
        </authorList>
    </citation>
    <scope>NUCLEOTIDE SEQUENCE</scope>
    <source>
        <strain evidence="2">NBL</strain>
    </source>
</reference>
<evidence type="ECO:0000313" key="2">
    <source>
        <dbReference type="EMBL" id="KAK3224846.1"/>
    </source>
</evidence>
<organism evidence="2 3">
    <name type="scientific">Dipteronia sinensis</name>
    <dbReference type="NCBI Taxonomy" id="43782"/>
    <lineage>
        <taxon>Eukaryota</taxon>
        <taxon>Viridiplantae</taxon>
        <taxon>Streptophyta</taxon>
        <taxon>Embryophyta</taxon>
        <taxon>Tracheophyta</taxon>
        <taxon>Spermatophyta</taxon>
        <taxon>Magnoliopsida</taxon>
        <taxon>eudicotyledons</taxon>
        <taxon>Gunneridae</taxon>
        <taxon>Pentapetalae</taxon>
        <taxon>rosids</taxon>
        <taxon>malvids</taxon>
        <taxon>Sapindales</taxon>
        <taxon>Sapindaceae</taxon>
        <taxon>Hippocastanoideae</taxon>
        <taxon>Acereae</taxon>
        <taxon>Dipteronia</taxon>
    </lineage>
</organism>
<proteinExistence type="predicted"/>
<accession>A0AAE0AV26</accession>
<dbReference type="Pfam" id="PF13966">
    <property type="entry name" value="zf-RVT"/>
    <property type="match status" value="1"/>
</dbReference>
<dbReference type="Proteomes" id="UP001281410">
    <property type="component" value="Unassembled WGS sequence"/>
</dbReference>
<feature type="domain" description="Reverse transcriptase zinc-binding" evidence="1">
    <location>
        <begin position="149"/>
        <end position="216"/>
    </location>
</feature>
<keyword evidence="3" id="KW-1185">Reference proteome</keyword>
<evidence type="ECO:0000313" key="3">
    <source>
        <dbReference type="Proteomes" id="UP001281410"/>
    </source>
</evidence>
<dbReference type="AlphaFoldDB" id="A0AAE0AV26"/>